<keyword evidence="1" id="KW-0812">Transmembrane</keyword>
<dbReference type="Proteomes" id="UP000480266">
    <property type="component" value="Unassembled WGS sequence"/>
</dbReference>
<gene>
    <name evidence="2" type="ORF">G4V63_24845</name>
</gene>
<dbReference type="AlphaFoldDB" id="A0A7C9VRB7"/>
<keyword evidence="3" id="KW-1185">Reference proteome</keyword>
<comment type="caution">
    <text evidence="2">The sequence shown here is derived from an EMBL/GenBank/DDBJ whole genome shotgun (WGS) entry which is preliminary data.</text>
</comment>
<proteinExistence type="predicted"/>
<keyword evidence="1" id="KW-0472">Membrane</keyword>
<dbReference type="EMBL" id="JAAMRR010001261">
    <property type="protein sequence ID" value="NGX98313.1"/>
    <property type="molecule type" value="Genomic_DNA"/>
</dbReference>
<reference evidence="2" key="1">
    <citation type="submission" date="2020-02" db="EMBL/GenBank/DDBJ databases">
        <title>Draft genome sequence of Candidatus Afipia apatlaquensis IBT-C3, a potential strain for decolorization of textile dyes.</title>
        <authorList>
            <person name="Sanchez-Reyes A."/>
            <person name="Breton-Deval L."/>
            <person name="Mangelson H."/>
            <person name="Sanchez-Flores A."/>
        </authorList>
    </citation>
    <scope>NUCLEOTIDE SEQUENCE [LARGE SCALE GENOMIC DNA]</scope>
    <source>
        <strain evidence="2">IBT-C3</strain>
    </source>
</reference>
<keyword evidence="1" id="KW-1133">Transmembrane helix</keyword>
<name>A0A7C9VRB7_9BRAD</name>
<evidence type="ECO:0000313" key="3">
    <source>
        <dbReference type="Proteomes" id="UP000480266"/>
    </source>
</evidence>
<accession>A0A7C9VRB7</accession>
<evidence type="ECO:0000313" key="2">
    <source>
        <dbReference type="EMBL" id="NGX98313.1"/>
    </source>
</evidence>
<evidence type="ECO:0000256" key="1">
    <source>
        <dbReference type="SAM" id="Phobius"/>
    </source>
</evidence>
<protein>
    <submittedName>
        <fullName evidence="2">Uncharacterized protein</fullName>
    </submittedName>
</protein>
<organism evidence="2 3">
    <name type="scientific">Candidatus Afipia apatlaquensis</name>
    <dbReference type="NCBI Taxonomy" id="2712852"/>
    <lineage>
        <taxon>Bacteria</taxon>
        <taxon>Pseudomonadati</taxon>
        <taxon>Pseudomonadota</taxon>
        <taxon>Alphaproteobacteria</taxon>
        <taxon>Hyphomicrobiales</taxon>
        <taxon>Nitrobacteraceae</taxon>
        <taxon>Afipia</taxon>
    </lineage>
</organism>
<sequence>MAVSDKDRPVEPIGKLHWTAIALIILMTLGMLALAVRVENAAPSKPDRNRIFENLKSID</sequence>
<feature type="transmembrane region" description="Helical" evidence="1">
    <location>
        <begin position="16"/>
        <end position="36"/>
    </location>
</feature>